<gene>
    <name evidence="2" type="ORF">Tcan_08726</name>
</gene>
<dbReference type="AlphaFoldDB" id="A0A0B2VG96"/>
<dbReference type="Proteomes" id="UP000031036">
    <property type="component" value="Unassembled WGS sequence"/>
</dbReference>
<organism evidence="2 3">
    <name type="scientific">Toxocara canis</name>
    <name type="common">Canine roundworm</name>
    <dbReference type="NCBI Taxonomy" id="6265"/>
    <lineage>
        <taxon>Eukaryota</taxon>
        <taxon>Metazoa</taxon>
        <taxon>Ecdysozoa</taxon>
        <taxon>Nematoda</taxon>
        <taxon>Chromadorea</taxon>
        <taxon>Rhabditida</taxon>
        <taxon>Spirurina</taxon>
        <taxon>Ascaridomorpha</taxon>
        <taxon>Ascaridoidea</taxon>
        <taxon>Toxocaridae</taxon>
        <taxon>Toxocara</taxon>
    </lineage>
</organism>
<protein>
    <submittedName>
        <fullName evidence="2">Uncharacterized protein</fullName>
    </submittedName>
</protein>
<feature type="region of interest" description="Disordered" evidence="1">
    <location>
        <begin position="1"/>
        <end position="51"/>
    </location>
</feature>
<keyword evidence="3" id="KW-1185">Reference proteome</keyword>
<sequence>MTQVEKNVSAQRRDPKSAHKLGGRMQPKPEPTSDSSEAAAASHTSAENLTDTVRSSLVSKIKLDSSSPSCIGASAASDIDEKELLLFNWSVIMLSSAGHGIPSEQFRQF</sequence>
<proteinExistence type="predicted"/>
<feature type="compositionally biased region" description="Low complexity" evidence="1">
    <location>
        <begin position="32"/>
        <end position="47"/>
    </location>
</feature>
<name>A0A0B2VG96_TOXCA</name>
<evidence type="ECO:0000313" key="2">
    <source>
        <dbReference type="EMBL" id="KHN80442.1"/>
    </source>
</evidence>
<accession>A0A0B2VG96</accession>
<evidence type="ECO:0000256" key="1">
    <source>
        <dbReference type="SAM" id="MobiDB-lite"/>
    </source>
</evidence>
<dbReference type="EMBL" id="JPKZ01001742">
    <property type="protein sequence ID" value="KHN80442.1"/>
    <property type="molecule type" value="Genomic_DNA"/>
</dbReference>
<comment type="caution">
    <text evidence="2">The sequence shown here is derived from an EMBL/GenBank/DDBJ whole genome shotgun (WGS) entry which is preliminary data.</text>
</comment>
<evidence type="ECO:0000313" key="3">
    <source>
        <dbReference type="Proteomes" id="UP000031036"/>
    </source>
</evidence>
<feature type="compositionally biased region" description="Polar residues" evidence="1">
    <location>
        <begin position="1"/>
        <end position="10"/>
    </location>
</feature>
<reference evidence="2 3" key="1">
    <citation type="submission" date="2014-11" db="EMBL/GenBank/DDBJ databases">
        <title>Genetic blueprint of the zoonotic pathogen Toxocara canis.</title>
        <authorList>
            <person name="Zhu X.-Q."/>
            <person name="Korhonen P.K."/>
            <person name="Cai H."/>
            <person name="Young N.D."/>
            <person name="Nejsum P."/>
            <person name="von Samson-Himmelstjerna G."/>
            <person name="Boag P.R."/>
            <person name="Tan P."/>
            <person name="Li Q."/>
            <person name="Min J."/>
            <person name="Yang Y."/>
            <person name="Wang X."/>
            <person name="Fang X."/>
            <person name="Hall R.S."/>
            <person name="Hofmann A."/>
            <person name="Sternberg P.W."/>
            <person name="Jex A.R."/>
            <person name="Gasser R.B."/>
        </authorList>
    </citation>
    <scope>NUCLEOTIDE SEQUENCE [LARGE SCALE GENOMIC DNA]</scope>
    <source>
        <strain evidence="2">PN_DK_2014</strain>
    </source>
</reference>